<comment type="caution">
    <text evidence="1">The sequence shown here is derived from an EMBL/GenBank/DDBJ whole genome shotgun (WGS) entry which is preliminary data.</text>
</comment>
<dbReference type="RefSeq" id="WP_191187921.1">
    <property type="nucleotide sequence ID" value="NZ_JACWMY010000002.1"/>
</dbReference>
<reference evidence="1 2" key="1">
    <citation type="submission" date="2020-09" db="EMBL/GenBank/DDBJ databases">
        <title>Novel species of Mucilaginibacter isolated from a glacier on the Tibetan Plateau.</title>
        <authorList>
            <person name="Liu Q."/>
            <person name="Xin Y.-H."/>
        </authorList>
    </citation>
    <scope>NUCLEOTIDE SEQUENCE [LARGE SCALE GENOMIC DNA]</scope>
    <source>
        <strain evidence="1 2">ZT4R22</strain>
    </source>
</reference>
<gene>
    <name evidence="1" type="ORF">IDJ77_05500</name>
</gene>
<sequence>MQTNYNILNWPEANELKSHMDGEVVERVYFNLSTVYKLSDGTYLVMPINPFAKCLAAKDTVLLEKWRTDCYYPTNEKINDFYFANKEKFENLLQFQEVLNNDLLKYVAKYENELTQPSDLDEICKLLKKKKAFNKYKLNFIVLVGNYIINKHPDDGLIWAKLVNKQLLNPLVTLVLLGIVNNEERYFDLQELVDGKWGYQGLQHIEHRFLYPLRRPDEIVSLQKFN</sequence>
<dbReference type="EMBL" id="JACWMY010000002">
    <property type="protein sequence ID" value="MBD1363262.1"/>
    <property type="molecule type" value="Genomic_DNA"/>
</dbReference>
<keyword evidence="2" id="KW-1185">Reference proteome</keyword>
<evidence type="ECO:0000313" key="2">
    <source>
        <dbReference type="Proteomes" id="UP000606600"/>
    </source>
</evidence>
<protein>
    <submittedName>
        <fullName evidence="1">Uncharacterized protein</fullName>
    </submittedName>
</protein>
<name>A0ABR7WP54_9SPHI</name>
<proteinExistence type="predicted"/>
<accession>A0ABR7WP54</accession>
<organism evidence="1 2">
    <name type="scientific">Mucilaginibacter pankratovii</name>
    <dbReference type="NCBI Taxonomy" id="2772110"/>
    <lineage>
        <taxon>Bacteria</taxon>
        <taxon>Pseudomonadati</taxon>
        <taxon>Bacteroidota</taxon>
        <taxon>Sphingobacteriia</taxon>
        <taxon>Sphingobacteriales</taxon>
        <taxon>Sphingobacteriaceae</taxon>
        <taxon>Mucilaginibacter</taxon>
    </lineage>
</organism>
<dbReference type="Proteomes" id="UP000606600">
    <property type="component" value="Unassembled WGS sequence"/>
</dbReference>
<evidence type="ECO:0000313" key="1">
    <source>
        <dbReference type="EMBL" id="MBD1363262.1"/>
    </source>
</evidence>